<dbReference type="InterPro" id="IPR015631">
    <property type="entry name" value="CD2/SLAM_rcpt"/>
</dbReference>
<dbReference type="OrthoDB" id="8963224at2759"/>
<evidence type="ECO:0000256" key="2">
    <source>
        <dbReference type="ARBA" id="ARBA00022729"/>
    </source>
</evidence>
<evidence type="ECO:0000256" key="5">
    <source>
        <dbReference type="SAM" id="MobiDB-lite"/>
    </source>
</evidence>
<evidence type="ECO:0000259" key="8">
    <source>
        <dbReference type="PROSITE" id="PS50835"/>
    </source>
</evidence>
<evidence type="ECO:0000256" key="7">
    <source>
        <dbReference type="SAM" id="SignalP"/>
    </source>
</evidence>
<evidence type="ECO:0000256" key="6">
    <source>
        <dbReference type="SAM" id="Phobius"/>
    </source>
</evidence>
<evidence type="ECO:0000256" key="4">
    <source>
        <dbReference type="ARBA" id="ARBA00023180"/>
    </source>
</evidence>
<feature type="region of interest" description="Disordered" evidence="5">
    <location>
        <begin position="255"/>
        <end position="324"/>
    </location>
</feature>
<dbReference type="InterPro" id="IPR007110">
    <property type="entry name" value="Ig-like_dom"/>
</dbReference>
<protein>
    <recommendedName>
        <fullName evidence="8">Ig-like domain-containing protein</fullName>
    </recommendedName>
</protein>
<dbReference type="Gene3D" id="2.60.40.10">
    <property type="entry name" value="Immunoglobulins"/>
    <property type="match status" value="2"/>
</dbReference>
<evidence type="ECO:0000256" key="1">
    <source>
        <dbReference type="ARBA" id="ARBA00004370"/>
    </source>
</evidence>
<keyword evidence="3 6" id="KW-0472">Membrane</keyword>
<dbReference type="Proteomes" id="UP001152622">
    <property type="component" value="Unassembled WGS sequence"/>
</dbReference>
<dbReference type="EMBL" id="JAINUF010000029">
    <property type="protein sequence ID" value="KAJ8332286.1"/>
    <property type="molecule type" value="Genomic_DNA"/>
</dbReference>
<feature type="compositionally biased region" description="Basic residues" evidence="5">
    <location>
        <begin position="311"/>
        <end position="324"/>
    </location>
</feature>
<organism evidence="9 10">
    <name type="scientific">Synaphobranchus kaupii</name>
    <name type="common">Kaup's arrowtooth eel</name>
    <dbReference type="NCBI Taxonomy" id="118154"/>
    <lineage>
        <taxon>Eukaryota</taxon>
        <taxon>Metazoa</taxon>
        <taxon>Chordata</taxon>
        <taxon>Craniata</taxon>
        <taxon>Vertebrata</taxon>
        <taxon>Euteleostomi</taxon>
        <taxon>Actinopterygii</taxon>
        <taxon>Neopterygii</taxon>
        <taxon>Teleostei</taxon>
        <taxon>Anguilliformes</taxon>
        <taxon>Synaphobranchidae</taxon>
        <taxon>Synaphobranchus</taxon>
    </lineage>
</organism>
<dbReference type="PROSITE" id="PS50835">
    <property type="entry name" value="IG_LIKE"/>
    <property type="match status" value="1"/>
</dbReference>
<sequence length="324" mass="36305">MSSKNIILILLLITFATVKLGEQADCDYQARGGSITFKLDYNGPPKDHSKTLTWKKNGQTIFERKKNTLRTGKESDITSDGSLLLKDLKASDNGEYLGETFNSAGKSHKSKEKKICVIERVTKPTVHLDCEKNTLTCHIESKTQVKISWKENKNVLQSKTRNTILFEPEKKYSCTIKNDVSEETSNEIEINCSDRTLGPGKTLFGLDFWIMILILAVGGSLLLILVLVTVVCICRRRRHKQTLVRDEEELRLANLTHSPQPHPPGHHHHQAPPPKSHSGDQPPALPKPRGHNRPRAPHPAGPAQGQEHLPPRPKPRKGPRPPRS</sequence>
<feature type="domain" description="Ig-like" evidence="8">
    <location>
        <begin position="134"/>
        <end position="191"/>
    </location>
</feature>
<dbReference type="InterPro" id="IPR013783">
    <property type="entry name" value="Ig-like_fold"/>
</dbReference>
<keyword evidence="2 7" id="KW-0732">Signal</keyword>
<gene>
    <name evidence="9" type="ORF">SKAU_G00427120</name>
</gene>
<evidence type="ECO:0000256" key="3">
    <source>
        <dbReference type="ARBA" id="ARBA00023136"/>
    </source>
</evidence>
<dbReference type="SUPFAM" id="SSF48726">
    <property type="entry name" value="Immunoglobulin"/>
    <property type="match status" value="2"/>
</dbReference>
<dbReference type="PANTHER" id="PTHR12080">
    <property type="entry name" value="SIGNALING LYMPHOCYTIC ACTIVATION MOLECULE"/>
    <property type="match status" value="1"/>
</dbReference>
<evidence type="ECO:0000313" key="10">
    <source>
        <dbReference type="Proteomes" id="UP001152622"/>
    </source>
</evidence>
<keyword evidence="6" id="KW-1133">Transmembrane helix</keyword>
<proteinExistence type="predicted"/>
<accession>A0A9Q1E4U3</accession>
<dbReference type="GO" id="GO:0016020">
    <property type="term" value="C:membrane"/>
    <property type="evidence" value="ECO:0007669"/>
    <property type="project" value="UniProtKB-SubCell"/>
</dbReference>
<dbReference type="InterPro" id="IPR036179">
    <property type="entry name" value="Ig-like_dom_sf"/>
</dbReference>
<dbReference type="AlphaFoldDB" id="A0A9Q1E4U3"/>
<evidence type="ECO:0000313" key="9">
    <source>
        <dbReference type="EMBL" id="KAJ8332286.1"/>
    </source>
</evidence>
<feature type="signal peptide" evidence="7">
    <location>
        <begin position="1"/>
        <end position="21"/>
    </location>
</feature>
<keyword evidence="10" id="KW-1185">Reference proteome</keyword>
<keyword evidence="6" id="KW-0812">Transmembrane</keyword>
<dbReference type="PANTHER" id="PTHR12080:SF134">
    <property type="entry name" value="CD48 ANTIGEN"/>
    <property type="match status" value="1"/>
</dbReference>
<comment type="caution">
    <text evidence="9">The sequence shown here is derived from an EMBL/GenBank/DDBJ whole genome shotgun (WGS) entry which is preliminary data.</text>
</comment>
<name>A0A9Q1E4U3_SYNKA</name>
<comment type="subcellular location">
    <subcellularLocation>
        <location evidence="1">Membrane</location>
    </subcellularLocation>
</comment>
<reference evidence="9" key="1">
    <citation type="journal article" date="2023" name="Science">
        <title>Genome structures resolve the early diversification of teleost fishes.</title>
        <authorList>
            <person name="Parey E."/>
            <person name="Louis A."/>
            <person name="Montfort J."/>
            <person name="Bouchez O."/>
            <person name="Roques C."/>
            <person name="Iampietro C."/>
            <person name="Lluch J."/>
            <person name="Castinel A."/>
            <person name="Donnadieu C."/>
            <person name="Desvignes T."/>
            <person name="Floi Bucao C."/>
            <person name="Jouanno E."/>
            <person name="Wen M."/>
            <person name="Mejri S."/>
            <person name="Dirks R."/>
            <person name="Jansen H."/>
            <person name="Henkel C."/>
            <person name="Chen W.J."/>
            <person name="Zahm M."/>
            <person name="Cabau C."/>
            <person name="Klopp C."/>
            <person name="Thompson A.W."/>
            <person name="Robinson-Rechavi M."/>
            <person name="Braasch I."/>
            <person name="Lecointre G."/>
            <person name="Bobe J."/>
            <person name="Postlethwait J.H."/>
            <person name="Berthelot C."/>
            <person name="Roest Crollius H."/>
            <person name="Guiguen Y."/>
        </authorList>
    </citation>
    <scope>NUCLEOTIDE SEQUENCE</scope>
    <source>
        <strain evidence="9">WJC10195</strain>
    </source>
</reference>
<keyword evidence="4" id="KW-0325">Glycoprotein</keyword>
<feature type="chain" id="PRO_5040316585" description="Ig-like domain-containing protein" evidence="7">
    <location>
        <begin position="22"/>
        <end position="324"/>
    </location>
</feature>
<feature type="transmembrane region" description="Helical" evidence="6">
    <location>
        <begin position="208"/>
        <end position="233"/>
    </location>
</feature>